<protein>
    <submittedName>
        <fullName evidence="2">Uncharacterized protein</fullName>
    </submittedName>
</protein>
<proteinExistence type="predicted"/>
<feature type="compositionally biased region" description="Low complexity" evidence="1">
    <location>
        <begin position="159"/>
        <end position="180"/>
    </location>
</feature>
<evidence type="ECO:0000256" key="1">
    <source>
        <dbReference type="SAM" id="MobiDB-lite"/>
    </source>
</evidence>
<comment type="caution">
    <text evidence="2">The sequence shown here is derived from an EMBL/GenBank/DDBJ whole genome shotgun (WGS) entry which is preliminary data.</text>
</comment>
<organism evidence="2 3">
    <name type="scientific">Phycomyces blakesleeanus</name>
    <dbReference type="NCBI Taxonomy" id="4837"/>
    <lineage>
        <taxon>Eukaryota</taxon>
        <taxon>Fungi</taxon>
        <taxon>Fungi incertae sedis</taxon>
        <taxon>Mucoromycota</taxon>
        <taxon>Mucoromycotina</taxon>
        <taxon>Mucoromycetes</taxon>
        <taxon>Mucorales</taxon>
        <taxon>Phycomycetaceae</taxon>
        <taxon>Phycomyces</taxon>
    </lineage>
</organism>
<feature type="compositionally biased region" description="Pro residues" evidence="1">
    <location>
        <begin position="135"/>
        <end position="145"/>
    </location>
</feature>
<name>A0ABR3BEY1_PHYBL</name>
<sequence length="316" mass="34466">MLDVDLDAELDVDFDMQDISHPINHHHHYYYYNNGAINNSRSISSISSGGNATDCIPPPDLLNSRSSSSIISSSSNQHNASYQNGVQPNQAAHLIQYDESSVFHPSMFYPNITQDLADLSMAYEADGLSSTSSPPNQPHHTPPLLPIQSPLSFPPHLMNYGNNYNSSNRSNSSSSGGSSYDNDCNLNHYSSDHPHDISGPNSAEEEVVVVTAAEAAAAAAVEAAQMTLLSPFKPEWNQDELQTIQLSNNNNCGGGYYGNNYQVFGQSIPPPDHNTCFDPSSLMMNIHSTCDPIAFQDIMPSQLYSYAPLDLTTAFR</sequence>
<dbReference type="EMBL" id="JBCLYO010000001">
    <property type="protein sequence ID" value="KAL0097408.1"/>
    <property type="molecule type" value="Genomic_DNA"/>
</dbReference>
<evidence type="ECO:0000313" key="3">
    <source>
        <dbReference type="Proteomes" id="UP001448207"/>
    </source>
</evidence>
<dbReference type="Proteomes" id="UP001448207">
    <property type="component" value="Unassembled WGS sequence"/>
</dbReference>
<feature type="region of interest" description="Disordered" evidence="1">
    <location>
        <begin position="126"/>
        <end position="203"/>
    </location>
</feature>
<evidence type="ECO:0000313" key="2">
    <source>
        <dbReference type="EMBL" id="KAL0097408.1"/>
    </source>
</evidence>
<accession>A0ABR3BEY1</accession>
<reference evidence="2 3" key="1">
    <citation type="submission" date="2024-04" db="EMBL/GenBank/DDBJ databases">
        <title>Symmetric and asymmetric DNA N6-adenine methylation regulates different biological responses in Mucorales.</title>
        <authorList>
            <consortium name="Lawrence Berkeley National Laboratory"/>
            <person name="Lax C."/>
            <person name="Mondo S.J."/>
            <person name="Osorio-Concepcion M."/>
            <person name="Muszewska A."/>
            <person name="Corrochano-Luque M."/>
            <person name="Gutierrez G."/>
            <person name="Riley R."/>
            <person name="Lipzen A."/>
            <person name="Guo J."/>
            <person name="Hundley H."/>
            <person name="Amirebrahimi M."/>
            <person name="Ng V."/>
            <person name="Lorenzo-Gutierrez D."/>
            <person name="Binder U."/>
            <person name="Yang J."/>
            <person name="Song Y."/>
            <person name="Canovas D."/>
            <person name="Navarro E."/>
            <person name="Freitag M."/>
            <person name="Gabaldon T."/>
            <person name="Grigoriev I.V."/>
            <person name="Corrochano L.M."/>
            <person name="Nicolas F.E."/>
            <person name="Garre V."/>
        </authorList>
    </citation>
    <scope>NUCLEOTIDE SEQUENCE [LARGE SCALE GENOMIC DNA]</scope>
    <source>
        <strain evidence="2 3">L51</strain>
    </source>
</reference>
<keyword evidence="3" id="KW-1185">Reference proteome</keyword>
<gene>
    <name evidence="2" type="ORF">J3Q64DRAFT_1713230</name>
</gene>